<organism evidence="4 5">
    <name type="scientific">Natrinema versiforme JCM 10478</name>
    <dbReference type="NCBI Taxonomy" id="1227496"/>
    <lineage>
        <taxon>Archaea</taxon>
        <taxon>Methanobacteriati</taxon>
        <taxon>Methanobacteriota</taxon>
        <taxon>Stenosarchaea group</taxon>
        <taxon>Halobacteria</taxon>
        <taxon>Halobacteriales</taxon>
        <taxon>Natrialbaceae</taxon>
        <taxon>Natrinema</taxon>
    </lineage>
</organism>
<evidence type="ECO:0000256" key="1">
    <source>
        <dbReference type="SAM" id="Phobius"/>
    </source>
</evidence>
<accession>L9Y8L8</accession>
<evidence type="ECO:0000313" key="4">
    <source>
        <dbReference type="EMBL" id="ELY70414.1"/>
    </source>
</evidence>
<proteinExistence type="predicted"/>
<feature type="domain" description="DUF8054" evidence="2">
    <location>
        <begin position="9"/>
        <end position="88"/>
    </location>
</feature>
<keyword evidence="1" id="KW-1133">Transmembrane helix</keyword>
<keyword evidence="5" id="KW-1185">Reference proteome</keyword>
<evidence type="ECO:0000313" key="5">
    <source>
        <dbReference type="Proteomes" id="UP000011632"/>
    </source>
</evidence>
<dbReference type="RefSeq" id="WP_006429529.1">
    <property type="nucleotide sequence ID" value="NZ_AOID01000009.1"/>
</dbReference>
<dbReference type="STRING" id="1227496.C489_02441"/>
<comment type="caution">
    <text evidence="4">The sequence shown here is derived from an EMBL/GenBank/DDBJ whole genome shotgun (WGS) entry which is preliminary data.</text>
</comment>
<dbReference type="Pfam" id="PF26236">
    <property type="entry name" value="DUF8054_N"/>
    <property type="match status" value="1"/>
</dbReference>
<name>L9Y8L8_9EURY</name>
<dbReference type="PATRIC" id="fig|1227496.3.peg.498"/>
<gene>
    <name evidence="4" type="ORF">C489_02441</name>
</gene>
<dbReference type="Pfam" id="PF26238">
    <property type="entry name" value="DUF8054_M"/>
    <property type="match status" value="1"/>
</dbReference>
<dbReference type="InterPro" id="IPR058674">
    <property type="entry name" value="DUF8054_N"/>
</dbReference>
<feature type="transmembrane region" description="Helical" evidence="1">
    <location>
        <begin position="30"/>
        <end position="60"/>
    </location>
</feature>
<dbReference type="AlphaFoldDB" id="L9Y8L8"/>
<reference evidence="4 5" key="1">
    <citation type="journal article" date="2014" name="PLoS Genet.">
        <title>Phylogenetically driven sequencing of extremely halophilic archaea reveals strategies for static and dynamic osmo-response.</title>
        <authorList>
            <person name="Becker E.A."/>
            <person name="Seitzer P.M."/>
            <person name="Tritt A."/>
            <person name="Larsen D."/>
            <person name="Krusor M."/>
            <person name="Yao A.I."/>
            <person name="Wu D."/>
            <person name="Madern D."/>
            <person name="Eisen J.A."/>
            <person name="Darling A.E."/>
            <person name="Facciotti M.T."/>
        </authorList>
    </citation>
    <scope>NUCLEOTIDE SEQUENCE [LARGE SCALE GENOMIC DNA]</scope>
    <source>
        <strain evidence="4 5">JCM 10478</strain>
    </source>
</reference>
<dbReference type="OrthoDB" id="292134at2157"/>
<dbReference type="Proteomes" id="UP000011632">
    <property type="component" value="Unassembled WGS sequence"/>
</dbReference>
<evidence type="ECO:0000259" key="2">
    <source>
        <dbReference type="Pfam" id="PF26236"/>
    </source>
</evidence>
<keyword evidence="1" id="KW-0472">Membrane</keyword>
<dbReference type="InterPro" id="IPR058775">
    <property type="entry name" value="DUF8054_M"/>
</dbReference>
<evidence type="ECO:0000259" key="3">
    <source>
        <dbReference type="Pfam" id="PF26238"/>
    </source>
</evidence>
<sequence length="285" mass="30392">MVDISETLARLEQPAYTGDNRCLPCTAVNVALAFAIAAGLAIAGSAVAGALAFGVCLALIRLRGYLVPGTPTITRRYFPDRVLERFGKSTAATPTIEAVSPDELASTLTAAGIVTADEGAIRLAPAFRRRWNDRLSSADAADPSAAEVGSMLGADESEQVGETAFLLDGRKQVRWESTAALAADVAAAAELRTRIDGWDALAVDERRDLLTGLRLLRDDCPICRDQVQTAAERLEHCCRRPRIGLRSVCEGCDRPVVERNLAESAADPWLELAGVAVTDEATTEK</sequence>
<dbReference type="EMBL" id="AOID01000009">
    <property type="protein sequence ID" value="ELY70414.1"/>
    <property type="molecule type" value="Genomic_DNA"/>
</dbReference>
<keyword evidence="1" id="KW-0812">Transmembrane</keyword>
<protein>
    <submittedName>
        <fullName evidence="4">Uncharacterized protein</fullName>
    </submittedName>
</protein>
<feature type="domain" description="DUF8054" evidence="3">
    <location>
        <begin position="104"/>
        <end position="215"/>
    </location>
</feature>